<dbReference type="InterPro" id="IPR002052">
    <property type="entry name" value="DNA_methylase_N6_adenine_CS"/>
</dbReference>
<proteinExistence type="predicted"/>
<name>A0ABT4Z866_HALEZ</name>
<dbReference type="EMBL" id="JAQLUK010000028">
    <property type="protein sequence ID" value="MDB2293741.1"/>
    <property type="molecule type" value="Genomic_DNA"/>
</dbReference>
<dbReference type="InterPro" id="IPR009537">
    <property type="entry name" value="DUF1156"/>
</dbReference>
<feature type="domain" description="DUF1156" evidence="1">
    <location>
        <begin position="17"/>
        <end position="77"/>
    </location>
</feature>
<sequence>MTDPAEEPDRRPIERGFPISEVSALAEREGRAKLHYRPLTTMHKWWARQLGSVFRAICLYTLLGDPTRVSIRDYPESGDDASLSEFTDGNEDDELDIGALIDSVDLETPGELWELYPQDVQVADTTVLDPFMGGGTSLLEAGRFGASVTGVDLNPVAWFVTKKEFEAAEIDPDDLEDAFKQVEADVSDELTDLYQTDCPHDGSHVADVVYALWVRSLNCVSCHETIPLFKDYRVAKGRYEDSDRDHVLCPDCGGIFLTDDISTESVCSDCGYEFIPANGPVSQGGMYGCPSCGLKYPIVDAIAEGQSYEEELYAIEYYCTDCEDEGAERSTYKGYTSPSEGDVKRYEDAAKQWAENDDLSKYTPDGEIPDGSITAASSISGNDIFQHGYETWRDMFNDRQLYCLSTLLRSIDKIDDPDVSEFLLLAFSDSLLFQNNFARYNSAGSKIEGALGRNSYTPRTSYAENNVWGTRAGRGTFTTTWQKLLDAVDFAHNPTERYLENEELHETESFEELISGEYTLLQGDMRDVSLEDEYDAVITDPPYYDNVVYSEVSDFFYVWQRLLLSDSYDFFEPETTPRSDSIVSNPATGKDGTTFEDELGIAFGRIRELLADDGILVFTYRNGDADAWGGLVDALCSEQFELTAMYPIAANASELFGDNKPNVTVIVVARPVTSPQGEPISWSALRRKAHRSAKRAREQIEESDQSPSEGEISLMELGRCLREYSQHHGQVHRRGETMDTVEVVAEFQNLVSGEITPDEIYLSLLEMETPSRRDLQRLCYSTNVSPNDLQRRGLVTDDDTFGIATWADESRQEYLASTADADLTPLDQIHLLRQKSGNAGELRDQRDMDTTDELVELAAELARLTNDNGYRGLFHE</sequence>
<organism evidence="2 3">
    <name type="scientific">Halorubrum ezzemoulense</name>
    <name type="common">Halorubrum chaoviator</name>
    <dbReference type="NCBI Taxonomy" id="337243"/>
    <lineage>
        <taxon>Archaea</taxon>
        <taxon>Methanobacteriati</taxon>
        <taxon>Methanobacteriota</taxon>
        <taxon>Stenosarchaea group</taxon>
        <taxon>Halobacteria</taxon>
        <taxon>Halobacteriales</taxon>
        <taxon>Haloferacaceae</taxon>
        <taxon>Halorubrum</taxon>
    </lineage>
</organism>
<evidence type="ECO:0000259" key="1">
    <source>
        <dbReference type="Pfam" id="PF06634"/>
    </source>
</evidence>
<evidence type="ECO:0000313" key="2">
    <source>
        <dbReference type="EMBL" id="MDB2293741.1"/>
    </source>
</evidence>
<dbReference type="SUPFAM" id="SSF53335">
    <property type="entry name" value="S-adenosyl-L-methionine-dependent methyltransferases"/>
    <property type="match status" value="2"/>
</dbReference>
<dbReference type="InterPro" id="IPR029063">
    <property type="entry name" value="SAM-dependent_MTases_sf"/>
</dbReference>
<comment type="caution">
    <text evidence="2">The sequence shown here is derived from an EMBL/GenBank/DDBJ whole genome shotgun (WGS) entry which is preliminary data.</text>
</comment>
<gene>
    <name evidence="2" type="ORF">PM085_15900</name>
</gene>
<protein>
    <submittedName>
        <fullName evidence="2">DUF1156 domain-containing protein</fullName>
    </submittedName>
</protein>
<keyword evidence="3" id="KW-1185">Reference proteome</keyword>
<dbReference type="RefSeq" id="WP_271970500.1">
    <property type="nucleotide sequence ID" value="NZ_JAQLUK010000028.1"/>
</dbReference>
<dbReference type="Pfam" id="PF06634">
    <property type="entry name" value="DUF1156"/>
    <property type="match status" value="1"/>
</dbReference>
<reference evidence="2 3" key="1">
    <citation type="submission" date="2023-01" db="EMBL/GenBank/DDBJ databases">
        <title>Halorubrum ezzemoulense from Santa Pola, Spain.</title>
        <authorList>
            <person name="Feng Y."/>
            <person name="Louyakis A.S."/>
            <person name="Gogarten J.P."/>
        </authorList>
    </citation>
    <scope>NUCLEOTIDE SEQUENCE [LARGE SCALE GENOMIC DNA]</scope>
    <source>
        <strain evidence="2 3">AMM015</strain>
    </source>
</reference>
<dbReference type="Gene3D" id="3.40.50.150">
    <property type="entry name" value="Vaccinia Virus protein VP39"/>
    <property type="match status" value="2"/>
</dbReference>
<accession>A0ABT4Z866</accession>
<evidence type="ECO:0000313" key="3">
    <source>
        <dbReference type="Proteomes" id="UP001210528"/>
    </source>
</evidence>
<dbReference type="PROSITE" id="PS00092">
    <property type="entry name" value="N6_MTASE"/>
    <property type="match status" value="1"/>
</dbReference>
<dbReference type="Proteomes" id="UP001210528">
    <property type="component" value="Unassembled WGS sequence"/>
</dbReference>